<comment type="caution">
    <text evidence="1">The sequence shown here is derived from an EMBL/GenBank/DDBJ whole genome shotgun (WGS) entry which is preliminary data.</text>
</comment>
<name>A0A550C322_9AGAR</name>
<reference evidence="1 2" key="1">
    <citation type="journal article" date="2019" name="New Phytol.">
        <title>Comparative genomics reveals unique wood-decay strategies and fruiting body development in the Schizophyllaceae.</title>
        <authorList>
            <person name="Almasi E."/>
            <person name="Sahu N."/>
            <person name="Krizsan K."/>
            <person name="Balint B."/>
            <person name="Kovacs G.M."/>
            <person name="Kiss B."/>
            <person name="Cseklye J."/>
            <person name="Drula E."/>
            <person name="Henrissat B."/>
            <person name="Nagy I."/>
            <person name="Chovatia M."/>
            <person name="Adam C."/>
            <person name="LaButti K."/>
            <person name="Lipzen A."/>
            <person name="Riley R."/>
            <person name="Grigoriev I.V."/>
            <person name="Nagy L.G."/>
        </authorList>
    </citation>
    <scope>NUCLEOTIDE SEQUENCE [LARGE SCALE GENOMIC DNA]</scope>
    <source>
        <strain evidence="1 2">NL-1724</strain>
    </source>
</reference>
<gene>
    <name evidence="1" type="ORF">BD626DRAFT_156745</name>
</gene>
<accession>A0A550C322</accession>
<organism evidence="1 2">
    <name type="scientific">Schizophyllum amplum</name>
    <dbReference type="NCBI Taxonomy" id="97359"/>
    <lineage>
        <taxon>Eukaryota</taxon>
        <taxon>Fungi</taxon>
        <taxon>Dikarya</taxon>
        <taxon>Basidiomycota</taxon>
        <taxon>Agaricomycotina</taxon>
        <taxon>Agaricomycetes</taxon>
        <taxon>Agaricomycetidae</taxon>
        <taxon>Agaricales</taxon>
        <taxon>Schizophyllaceae</taxon>
        <taxon>Schizophyllum</taxon>
    </lineage>
</organism>
<evidence type="ECO:0000313" key="1">
    <source>
        <dbReference type="EMBL" id="TRM59193.1"/>
    </source>
</evidence>
<dbReference type="EMBL" id="VDMD01000029">
    <property type="protein sequence ID" value="TRM59193.1"/>
    <property type="molecule type" value="Genomic_DNA"/>
</dbReference>
<proteinExistence type="predicted"/>
<dbReference type="AlphaFoldDB" id="A0A550C322"/>
<protein>
    <submittedName>
        <fullName evidence="1">Uncharacterized protein</fullName>
    </submittedName>
</protein>
<sequence length="285" mass="32359">MWLCVDAPFPKRTVAFVSFREARRCYEKKMPAGRSPRRNVASAARLDPFGCRSHRCFLSRAIAEIWRAAFTASLIRQRLLTDGFTLIQRSISFRGCHPASRTWPIQISRQASANLARRTRASYAFNASRWRDGLSPAPSSNRERPSDVLAQGCRMQAYAGRGVPAPPPIATQKQEFCAHGRCANLTLHRALSLLAFLAGKVPRRDTFIRQVTARHGNTRKRVSRTDVPQRRSRYLRIDERWCRCSTDTDKSSWRHPGAPERGPTYAAHRKASSYGLTLEFGVRCQ</sequence>
<evidence type="ECO:0000313" key="2">
    <source>
        <dbReference type="Proteomes" id="UP000320762"/>
    </source>
</evidence>
<dbReference type="Proteomes" id="UP000320762">
    <property type="component" value="Unassembled WGS sequence"/>
</dbReference>
<keyword evidence="2" id="KW-1185">Reference proteome</keyword>